<comment type="caution">
    <text evidence="1">The sequence shown here is derived from an EMBL/GenBank/DDBJ whole genome shotgun (WGS) entry which is preliminary data.</text>
</comment>
<protein>
    <submittedName>
        <fullName evidence="1">Uncharacterized protein</fullName>
    </submittedName>
</protein>
<proteinExistence type="predicted"/>
<gene>
    <name evidence="1" type="ORF">BWQ96_04656</name>
</gene>
<accession>A0A2V3IU05</accession>
<organism evidence="1 2">
    <name type="scientific">Gracilariopsis chorda</name>
    <dbReference type="NCBI Taxonomy" id="448386"/>
    <lineage>
        <taxon>Eukaryota</taxon>
        <taxon>Rhodophyta</taxon>
        <taxon>Florideophyceae</taxon>
        <taxon>Rhodymeniophycidae</taxon>
        <taxon>Gracilariales</taxon>
        <taxon>Gracilariaceae</taxon>
        <taxon>Gracilariopsis</taxon>
    </lineage>
</organism>
<dbReference type="EMBL" id="NBIV01000057">
    <property type="protein sequence ID" value="PXF45579.1"/>
    <property type="molecule type" value="Genomic_DNA"/>
</dbReference>
<dbReference type="Proteomes" id="UP000247409">
    <property type="component" value="Unassembled WGS sequence"/>
</dbReference>
<reference evidence="1 2" key="1">
    <citation type="journal article" date="2018" name="Mol. Biol. Evol.">
        <title>Analysis of the draft genome of the red seaweed Gracilariopsis chorda provides insights into genome size evolution in Rhodophyta.</title>
        <authorList>
            <person name="Lee J."/>
            <person name="Yang E.C."/>
            <person name="Graf L."/>
            <person name="Yang J.H."/>
            <person name="Qiu H."/>
            <person name="Zel Zion U."/>
            <person name="Chan C.X."/>
            <person name="Stephens T.G."/>
            <person name="Weber A.P.M."/>
            <person name="Boo G.H."/>
            <person name="Boo S.M."/>
            <person name="Kim K.M."/>
            <person name="Shin Y."/>
            <person name="Jung M."/>
            <person name="Lee S.J."/>
            <person name="Yim H.S."/>
            <person name="Lee J.H."/>
            <person name="Bhattacharya D."/>
            <person name="Yoon H.S."/>
        </authorList>
    </citation>
    <scope>NUCLEOTIDE SEQUENCE [LARGE SCALE GENOMIC DNA]</scope>
    <source>
        <strain evidence="1 2">SKKU-2015</strain>
        <tissue evidence="1">Whole body</tissue>
    </source>
</reference>
<name>A0A2V3IU05_9FLOR</name>
<keyword evidence="2" id="KW-1185">Reference proteome</keyword>
<sequence>MKEIRAAENEIIAANGCLEGSNLSDSALQTEADILRKNAELLHNLSIGSMERGFLASLVRQETMLLISFELSGFGMEQS</sequence>
<dbReference type="AlphaFoldDB" id="A0A2V3IU05"/>
<evidence type="ECO:0000313" key="1">
    <source>
        <dbReference type="EMBL" id="PXF45579.1"/>
    </source>
</evidence>
<evidence type="ECO:0000313" key="2">
    <source>
        <dbReference type="Proteomes" id="UP000247409"/>
    </source>
</evidence>